<name>A0AAN8B0M1_9TELE</name>
<comment type="caution">
    <text evidence="1">The sequence shown here is derived from an EMBL/GenBank/DDBJ whole genome shotgun (WGS) entry which is preliminary data.</text>
</comment>
<keyword evidence="2" id="KW-1185">Reference proteome</keyword>
<protein>
    <submittedName>
        <fullName evidence="1">Uncharacterized protein</fullName>
    </submittedName>
</protein>
<proteinExistence type="predicted"/>
<dbReference type="EMBL" id="JAULUE010002068">
    <property type="protein sequence ID" value="KAK5875940.1"/>
    <property type="molecule type" value="Genomic_DNA"/>
</dbReference>
<sequence length="89" mass="9684">MALLNYAAQRKGKKGKEEKKLIFWVSASDLKPPLVFISAFCRLCKTPRRVIGEQSSRPAAVLSAAAAASLSLGWNDTVSPLQRPPSFPN</sequence>
<dbReference type="AlphaFoldDB" id="A0AAN8B0M1"/>
<gene>
    <name evidence="1" type="ORF">CesoFtcFv8_026964</name>
</gene>
<evidence type="ECO:0000313" key="2">
    <source>
        <dbReference type="Proteomes" id="UP001335648"/>
    </source>
</evidence>
<organism evidence="1 2">
    <name type="scientific">Champsocephalus esox</name>
    <name type="common">pike icefish</name>
    <dbReference type="NCBI Taxonomy" id="159716"/>
    <lineage>
        <taxon>Eukaryota</taxon>
        <taxon>Metazoa</taxon>
        <taxon>Chordata</taxon>
        <taxon>Craniata</taxon>
        <taxon>Vertebrata</taxon>
        <taxon>Euteleostomi</taxon>
        <taxon>Actinopterygii</taxon>
        <taxon>Neopterygii</taxon>
        <taxon>Teleostei</taxon>
        <taxon>Neoteleostei</taxon>
        <taxon>Acanthomorphata</taxon>
        <taxon>Eupercaria</taxon>
        <taxon>Perciformes</taxon>
        <taxon>Notothenioidei</taxon>
        <taxon>Channichthyidae</taxon>
        <taxon>Champsocephalus</taxon>
    </lineage>
</organism>
<dbReference type="Proteomes" id="UP001335648">
    <property type="component" value="Unassembled WGS sequence"/>
</dbReference>
<accession>A0AAN8B0M1</accession>
<evidence type="ECO:0000313" key="1">
    <source>
        <dbReference type="EMBL" id="KAK5875940.1"/>
    </source>
</evidence>
<reference evidence="1 2" key="1">
    <citation type="journal article" date="2023" name="Mol. Biol. Evol.">
        <title>Genomics of Secondarily Temperate Adaptation in the Only Non-Antarctic Icefish.</title>
        <authorList>
            <person name="Rivera-Colon A.G."/>
            <person name="Rayamajhi N."/>
            <person name="Minhas B.F."/>
            <person name="Madrigal G."/>
            <person name="Bilyk K.T."/>
            <person name="Yoon V."/>
            <person name="Hune M."/>
            <person name="Gregory S."/>
            <person name="Cheng C.H.C."/>
            <person name="Catchen J.M."/>
        </authorList>
    </citation>
    <scope>NUCLEOTIDE SEQUENCE [LARGE SCALE GENOMIC DNA]</scope>
    <source>
        <strain evidence="1">JC2023a</strain>
    </source>
</reference>